<dbReference type="PANTHER" id="PTHR42924">
    <property type="entry name" value="EXONUCLEASE"/>
    <property type="match status" value="1"/>
</dbReference>
<sequence>MHTKEASACSGTEAREFIKYMSDLGYSGIIITDHFFNGNSCIPKDLPWEERVEKYCSGYEHALEEASSTNSDLVVMFGIEYNFHGDEFLLYGVDKKWLLDNPDILEKSRHEVYESVHNYGGIMIQAHPYRERGYLSEINLTPSVCDGVEAYNACNPDYQNSLGYQYAVEKNFRMSAGSDIHNPGQPDMGGMSFDHKINSIDEYVKAFMNNEGTPVFMRDISSNREFKEVSGDKALTVPTQGPTLEVIWH</sequence>
<dbReference type="InterPro" id="IPR016195">
    <property type="entry name" value="Pol/histidinol_Pase-like"/>
</dbReference>
<evidence type="ECO:0000313" key="2">
    <source>
        <dbReference type="Proteomes" id="UP000183047"/>
    </source>
</evidence>
<gene>
    <name evidence="1" type="ORF">SAMN02910451_00397</name>
</gene>
<dbReference type="CDD" id="cd07432">
    <property type="entry name" value="PHP_HisPPase"/>
    <property type="match status" value="1"/>
</dbReference>
<dbReference type="SUPFAM" id="SSF89550">
    <property type="entry name" value="PHP domain-like"/>
    <property type="match status" value="1"/>
</dbReference>
<dbReference type="Gene3D" id="3.20.20.140">
    <property type="entry name" value="Metal-dependent hydrolases"/>
    <property type="match status" value="1"/>
</dbReference>
<keyword evidence="2" id="KW-1185">Reference proteome</keyword>
<dbReference type="AlphaFoldDB" id="A0A1G5AWD5"/>
<dbReference type="PANTHER" id="PTHR42924:SF3">
    <property type="entry name" value="POLYMERASE_HISTIDINOL PHOSPHATASE N-TERMINAL DOMAIN-CONTAINING PROTEIN"/>
    <property type="match status" value="1"/>
</dbReference>
<proteinExistence type="predicted"/>
<dbReference type="GO" id="GO:0035312">
    <property type="term" value="F:5'-3' DNA exonuclease activity"/>
    <property type="evidence" value="ECO:0007669"/>
    <property type="project" value="TreeGrafter"/>
</dbReference>
<reference evidence="2" key="1">
    <citation type="submission" date="2016-10" db="EMBL/GenBank/DDBJ databases">
        <authorList>
            <person name="Varghese N."/>
            <person name="Submissions S."/>
        </authorList>
    </citation>
    <scope>NUCLEOTIDE SEQUENCE [LARGE SCALE GENOMIC DNA]</scope>
    <source>
        <strain evidence="2">XBD2006</strain>
    </source>
</reference>
<organism evidence="1 2">
    <name type="scientific">Butyrivibrio hungatei</name>
    <dbReference type="NCBI Taxonomy" id="185008"/>
    <lineage>
        <taxon>Bacteria</taxon>
        <taxon>Bacillati</taxon>
        <taxon>Bacillota</taxon>
        <taxon>Clostridia</taxon>
        <taxon>Lachnospirales</taxon>
        <taxon>Lachnospiraceae</taxon>
        <taxon>Butyrivibrio</taxon>
    </lineage>
</organism>
<protein>
    <recommendedName>
        <fullName evidence="3">PHP domain-containing protein</fullName>
    </recommendedName>
</protein>
<dbReference type="Proteomes" id="UP000183047">
    <property type="component" value="Unassembled WGS sequence"/>
</dbReference>
<evidence type="ECO:0000313" key="1">
    <source>
        <dbReference type="EMBL" id="SCX82144.1"/>
    </source>
</evidence>
<dbReference type="EMBL" id="FMUR01000004">
    <property type="protein sequence ID" value="SCX82144.1"/>
    <property type="molecule type" value="Genomic_DNA"/>
</dbReference>
<name>A0A1G5AWD5_9FIRM</name>
<evidence type="ECO:0008006" key="3">
    <source>
        <dbReference type="Google" id="ProtNLM"/>
    </source>
</evidence>
<dbReference type="GO" id="GO:0004534">
    <property type="term" value="F:5'-3' RNA exonuclease activity"/>
    <property type="evidence" value="ECO:0007669"/>
    <property type="project" value="TreeGrafter"/>
</dbReference>
<dbReference type="InterPro" id="IPR052018">
    <property type="entry name" value="PHP_domain"/>
</dbReference>
<accession>A0A1G5AWD5</accession>